<evidence type="ECO:0000256" key="1">
    <source>
        <dbReference type="ARBA" id="ARBA00008626"/>
    </source>
</evidence>
<gene>
    <name evidence="2" type="ORF">BRENAR_LOCUS990</name>
</gene>
<organism evidence="2 3">
    <name type="scientific">Brettanomyces naardenensis</name>
    <name type="common">Yeast</name>
    <dbReference type="NCBI Taxonomy" id="13370"/>
    <lineage>
        <taxon>Eukaryota</taxon>
        <taxon>Fungi</taxon>
        <taxon>Dikarya</taxon>
        <taxon>Ascomycota</taxon>
        <taxon>Saccharomycotina</taxon>
        <taxon>Pichiomycetes</taxon>
        <taxon>Pichiales</taxon>
        <taxon>Pichiaceae</taxon>
        <taxon>Brettanomyces</taxon>
    </lineage>
</organism>
<dbReference type="AlphaFoldDB" id="A0A448YH17"/>
<dbReference type="Proteomes" id="UP000290900">
    <property type="component" value="Unassembled WGS sequence"/>
</dbReference>
<evidence type="ECO:0000313" key="2">
    <source>
        <dbReference type="EMBL" id="VEU20255.1"/>
    </source>
</evidence>
<accession>A0A448YH17</accession>
<dbReference type="PANTHER" id="PTHR13120">
    <property type="entry name" value="PHD FINGER-LIKE DOMAIN-CONTAINING PROTEIN 5A"/>
    <property type="match status" value="1"/>
</dbReference>
<name>A0A448YH17_BRENA</name>
<dbReference type="FunCoup" id="A0A448YH17">
    <property type="interactions" value="925"/>
</dbReference>
<sequence>MPSQFDLVQCMKQPGTSIGRLCSKCDGKCPTCESMVHPYRLVHVCDDCSYGSSANKCILCGSSGGKNGENLSDAYYCYECCLLEKDRTGCPKILNVGSSRTDMYFQRRRGKN</sequence>
<evidence type="ECO:0000313" key="3">
    <source>
        <dbReference type="Proteomes" id="UP000290900"/>
    </source>
</evidence>
<reference evidence="2 3" key="1">
    <citation type="submission" date="2018-12" db="EMBL/GenBank/DDBJ databases">
        <authorList>
            <person name="Tiukova I."/>
            <person name="Dainat J."/>
        </authorList>
    </citation>
    <scope>NUCLEOTIDE SEQUENCE [LARGE SCALE GENOMIC DNA]</scope>
</reference>
<keyword evidence="3" id="KW-1185">Reference proteome</keyword>
<protein>
    <submittedName>
        <fullName evidence="2">DEKNAAC101096</fullName>
    </submittedName>
</protein>
<dbReference type="EMBL" id="CAACVR010000003">
    <property type="protein sequence ID" value="VEU20255.1"/>
    <property type="molecule type" value="Genomic_DNA"/>
</dbReference>
<dbReference type="GO" id="GO:0000398">
    <property type="term" value="P:mRNA splicing, via spliceosome"/>
    <property type="evidence" value="ECO:0007669"/>
    <property type="project" value="InterPro"/>
</dbReference>
<proteinExistence type="inferred from homology"/>
<comment type="similarity">
    <text evidence="1">Belongs to the PHF5 family.</text>
</comment>
<dbReference type="OrthoDB" id="10248186at2759"/>
<dbReference type="InterPro" id="IPR005345">
    <property type="entry name" value="PHF5"/>
</dbReference>
<dbReference type="STRING" id="13370.A0A448YH17"/>
<dbReference type="PIRSF" id="PIRSF016468">
    <property type="entry name" value="PHF5"/>
    <property type="match status" value="1"/>
</dbReference>
<dbReference type="InParanoid" id="A0A448YH17"/>
<dbReference type="Pfam" id="PF03660">
    <property type="entry name" value="PHF5"/>
    <property type="match status" value="1"/>
</dbReference>